<dbReference type="FunFam" id="3.30.565.10:FF:000006">
    <property type="entry name" value="Sensor histidine kinase WalK"/>
    <property type="match status" value="1"/>
</dbReference>
<feature type="domain" description="PAS" evidence="8">
    <location>
        <begin position="273"/>
        <end position="343"/>
    </location>
</feature>
<dbReference type="PROSITE" id="PS50112">
    <property type="entry name" value="PAS"/>
    <property type="match status" value="2"/>
</dbReference>
<keyword evidence="4" id="KW-0808">Transferase</keyword>
<dbReference type="Proteomes" id="UP000198598">
    <property type="component" value="Unassembled WGS sequence"/>
</dbReference>
<dbReference type="InterPro" id="IPR000014">
    <property type="entry name" value="PAS"/>
</dbReference>
<gene>
    <name evidence="10" type="ORF">SAMN05216167_1363</name>
</gene>
<evidence type="ECO:0000256" key="4">
    <source>
        <dbReference type="ARBA" id="ARBA00022679"/>
    </source>
</evidence>
<dbReference type="InterPro" id="IPR003594">
    <property type="entry name" value="HATPase_dom"/>
</dbReference>
<evidence type="ECO:0000259" key="8">
    <source>
        <dbReference type="PROSITE" id="PS50112"/>
    </source>
</evidence>
<dbReference type="EMBL" id="FOLQ01000036">
    <property type="protein sequence ID" value="SFF21655.1"/>
    <property type="molecule type" value="Genomic_DNA"/>
</dbReference>
<dbReference type="InterPro" id="IPR036890">
    <property type="entry name" value="HATPase_C_sf"/>
</dbReference>
<dbReference type="PANTHER" id="PTHR43304">
    <property type="entry name" value="PHYTOCHROME-LIKE PROTEIN CPH1"/>
    <property type="match status" value="1"/>
</dbReference>
<dbReference type="SMART" id="SM00387">
    <property type="entry name" value="HATPase_c"/>
    <property type="match status" value="1"/>
</dbReference>
<evidence type="ECO:0000313" key="11">
    <source>
        <dbReference type="Proteomes" id="UP000198598"/>
    </source>
</evidence>
<dbReference type="SMART" id="SM00388">
    <property type="entry name" value="HisKA"/>
    <property type="match status" value="1"/>
</dbReference>
<evidence type="ECO:0000256" key="6">
    <source>
        <dbReference type="SAM" id="Coils"/>
    </source>
</evidence>
<dbReference type="Gene3D" id="3.30.450.20">
    <property type="entry name" value="PAS domain"/>
    <property type="match status" value="4"/>
</dbReference>
<evidence type="ECO:0000313" key="10">
    <source>
        <dbReference type="EMBL" id="SFF21655.1"/>
    </source>
</evidence>
<accession>A0A1I2GVE8</accession>
<name>A0A1I2GVE8_9BACT</name>
<dbReference type="Pfam" id="PF00512">
    <property type="entry name" value="HisKA"/>
    <property type="match status" value="1"/>
</dbReference>
<feature type="domain" description="PAC" evidence="9">
    <location>
        <begin position="219"/>
        <end position="272"/>
    </location>
</feature>
<dbReference type="Gene3D" id="2.10.70.100">
    <property type="match status" value="2"/>
</dbReference>
<dbReference type="PRINTS" id="PR00344">
    <property type="entry name" value="BCTRLSENSOR"/>
</dbReference>
<dbReference type="EC" id="2.7.13.3" evidence="2"/>
<dbReference type="CDD" id="cd00082">
    <property type="entry name" value="HisKA"/>
    <property type="match status" value="1"/>
</dbReference>
<dbReference type="InterPro" id="IPR035965">
    <property type="entry name" value="PAS-like_dom_sf"/>
</dbReference>
<evidence type="ECO:0000256" key="5">
    <source>
        <dbReference type="ARBA" id="ARBA00022777"/>
    </source>
</evidence>
<dbReference type="SUPFAM" id="SSF47384">
    <property type="entry name" value="Homodimeric domain of signal transducing histidine kinase"/>
    <property type="match status" value="1"/>
</dbReference>
<reference evidence="10 11" key="1">
    <citation type="submission" date="2016-10" db="EMBL/GenBank/DDBJ databases">
        <authorList>
            <person name="de Groot N.N."/>
        </authorList>
    </citation>
    <scope>NUCLEOTIDE SEQUENCE [LARGE SCALE GENOMIC DNA]</scope>
    <source>
        <strain evidence="10 11">DSM 26130</strain>
    </source>
</reference>
<organism evidence="10 11">
    <name type="scientific">Spirosoma endophyticum</name>
    <dbReference type="NCBI Taxonomy" id="662367"/>
    <lineage>
        <taxon>Bacteria</taxon>
        <taxon>Pseudomonadati</taxon>
        <taxon>Bacteroidota</taxon>
        <taxon>Cytophagia</taxon>
        <taxon>Cytophagales</taxon>
        <taxon>Cytophagaceae</taxon>
        <taxon>Spirosoma</taxon>
    </lineage>
</organism>
<dbReference type="GO" id="GO:0000155">
    <property type="term" value="F:phosphorelay sensor kinase activity"/>
    <property type="evidence" value="ECO:0007669"/>
    <property type="project" value="InterPro"/>
</dbReference>
<dbReference type="PANTHER" id="PTHR43304:SF1">
    <property type="entry name" value="PAC DOMAIN-CONTAINING PROTEIN"/>
    <property type="match status" value="1"/>
</dbReference>
<dbReference type="SUPFAM" id="SSF55874">
    <property type="entry name" value="ATPase domain of HSP90 chaperone/DNA topoisomerase II/histidine kinase"/>
    <property type="match status" value="1"/>
</dbReference>
<dbReference type="Gene3D" id="1.10.287.130">
    <property type="match status" value="1"/>
</dbReference>
<proteinExistence type="predicted"/>
<dbReference type="RefSeq" id="WP_093834579.1">
    <property type="nucleotide sequence ID" value="NZ_FOLQ01000036.1"/>
</dbReference>
<evidence type="ECO:0000259" key="9">
    <source>
        <dbReference type="PROSITE" id="PS50113"/>
    </source>
</evidence>
<keyword evidence="5" id="KW-0418">Kinase</keyword>
<feature type="domain" description="Histidine kinase" evidence="7">
    <location>
        <begin position="583"/>
        <end position="809"/>
    </location>
</feature>
<dbReference type="Pfam" id="PF08448">
    <property type="entry name" value="PAS_4"/>
    <property type="match status" value="2"/>
</dbReference>
<dbReference type="NCBIfam" id="TIGR00229">
    <property type="entry name" value="sensory_box"/>
    <property type="match status" value="3"/>
</dbReference>
<dbReference type="InterPro" id="IPR003661">
    <property type="entry name" value="HisK_dim/P_dom"/>
</dbReference>
<evidence type="ECO:0000256" key="1">
    <source>
        <dbReference type="ARBA" id="ARBA00000085"/>
    </source>
</evidence>
<feature type="domain" description="PAS" evidence="8">
    <location>
        <begin position="15"/>
        <end position="86"/>
    </location>
</feature>
<comment type="catalytic activity">
    <reaction evidence="1">
        <text>ATP + protein L-histidine = ADP + protein N-phospho-L-histidine.</text>
        <dbReference type="EC" id="2.7.13.3"/>
    </reaction>
</comment>
<dbReference type="InterPro" id="IPR036097">
    <property type="entry name" value="HisK_dim/P_sf"/>
</dbReference>
<dbReference type="InterPro" id="IPR013656">
    <property type="entry name" value="PAS_4"/>
</dbReference>
<dbReference type="Gene3D" id="3.30.565.10">
    <property type="entry name" value="Histidine kinase-like ATPase, C-terminal domain"/>
    <property type="match status" value="1"/>
</dbReference>
<dbReference type="InterPro" id="IPR000700">
    <property type="entry name" value="PAS-assoc_C"/>
</dbReference>
<dbReference type="PROSITE" id="PS50109">
    <property type="entry name" value="HIS_KIN"/>
    <property type="match status" value="1"/>
</dbReference>
<dbReference type="InterPro" id="IPR001610">
    <property type="entry name" value="PAC"/>
</dbReference>
<dbReference type="STRING" id="662367.SAMN05216167_1363"/>
<feature type="domain" description="PAC" evidence="9">
    <location>
        <begin position="345"/>
        <end position="397"/>
    </location>
</feature>
<keyword evidence="3" id="KW-0597">Phosphoprotein</keyword>
<feature type="coiled-coil region" evidence="6">
    <location>
        <begin position="528"/>
        <end position="576"/>
    </location>
</feature>
<dbReference type="Pfam" id="PF08447">
    <property type="entry name" value="PAS_3"/>
    <property type="match status" value="2"/>
</dbReference>
<keyword evidence="11" id="KW-1185">Reference proteome</keyword>
<dbReference type="Pfam" id="PF02518">
    <property type="entry name" value="HATPase_c"/>
    <property type="match status" value="1"/>
</dbReference>
<dbReference type="PROSITE" id="PS50113">
    <property type="entry name" value="PAC"/>
    <property type="match status" value="4"/>
</dbReference>
<dbReference type="SMART" id="SM00086">
    <property type="entry name" value="PAC"/>
    <property type="match status" value="4"/>
</dbReference>
<feature type="domain" description="PAC" evidence="9">
    <location>
        <begin position="473"/>
        <end position="526"/>
    </location>
</feature>
<dbReference type="InterPro" id="IPR052162">
    <property type="entry name" value="Sensor_kinase/Photoreceptor"/>
</dbReference>
<dbReference type="InterPro" id="IPR013655">
    <property type="entry name" value="PAS_fold_3"/>
</dbReference>
<dbReference type="CDD" id="cd00130">
    <property type="entry name" value="PAS"/>
    <property type="match status" value="4"/>
</dbReference>
<dbReference type="InterPro" id="IPR005467">
    <property type="entry name" value="His_kinase_dom"/>
</dbReference>
<feature type="domain" description="PAC" evidence="9">
    <location>
        <begin position="91"/>
        <end position="144"/>
    </location>
</feature>
<dbReference type="AlphaFoldDB" id="A0A1I2GVE8"/>
<dbReference type="SUPFAM" id="SSF55785">
    <property type="entry name" value="PYP-like sensor domain (PAS domain)"/>
    <property type="match status" value="4"/>
</dbReference>
<dbReference type="InterPro" id="IPR004358">
    <property type="entry name" value="Sig_transdc_His_kin-like_C"/>
</dbReference>
<evidence type="ECO:0000256" key="3">
    <source>
        <dbReference type="ARBA" id="ARBA00022553"/>
    </source>
</evidence>
<dbReference type="SMART" id="SM00091">
    <property type="entry name" value="PAS"/>
    <property type="match status" value="4"/>
</dbReference>
<protein>
    <recommendedName>
        <fullName evidence="2">histidine kinase</fullName>
        <ecNumber evidence="2">2.7.13.3</ecNumber>
    </recommendedName>
</protein>
<evidence type="ECO:0000256" key="2">
    <source>
        <dbReference type="ARBA" id="ARBA00012438"/>
    </source>
</evidence>
<keyword evidence="6" id="KW-0175">Coiled coil</keyword>
<sequence length="809" mass="90662">MTGSNKPFDKKTLHERLDVNFALRAAGLGVWEVDPTTNLVIWDDQCREMFGLAKDNLLPYEQAIQYIHPEDVEGVKKAVAWAMNSESGGDYDLTYRTIGADDGLLRWVRFSGQGYFNEAGQVIRLAGIAQDVTLQMAADQNQPHLLASFEQSPVGIAMITDNQKLIFQMANPLYSALAGRNPQELVGKPLLKAIPELAGQGFDELLKRVMRTGEPFMAQEARAEIRRGDQFDFMYVDYHVQPQRNSIGTITGVLIVTIDVTNQVLARQKVAESEAHLQLLRDTVPAMIFYLDAEQRYQSYNGVFMDWFKVNATEAIGKTVREFLDEQAYKSVRPYLDKAYGGQQTRYELHAPSRMNTDRWLSIVYTPHLAEDGKVIGVIVLSTDITQQVLARQKAQESEESLRGAIELAAMGTWEWSMSTGIITYSESLKRLFEFNQDFIEGDVVYNPILEQDRAHVEAAMGRATTPEFGGLLDEEYGIITQQTGRHRIVRAQGKMYFDASGQPRKMLGSMRDVTEERELQLALEQLVQQRTEELAAANKELASTNEELEANNEEYAAINEALEEANRLLSRSNANLQTFAYVASHDLQEPLRKIQQFGDLLKTRQASLSGDEVVYIERMQSAASRMSTLIRDLLNFSRIATQRDTNSSVALNAIVEQVLITLEMVIAETNAEIRVEPLPTIQGDDSQLTQLFQNLIGNALKFRRPSVAPLIQLTAQILEADELPPSVKPTRVAKAYYRIDVADNGVGFDEKYVDRIFQVFQRLHGKNEFAGTGIGLAICERVAVNHGGAITAHSQPGQGATFRVYLPA</sequence>
<evidence type="ECO:0000259" key="7">
    <source>
        <dbReference type="PROSITE" id="PS50109"/>
    </source>
</evidence>